<dbReference type="InterPro" id="IPR058625">
    <property type="entry name" value="MdtA-like_BSH"/>
</dbReference>
<dbReference type="Pfam" id="PF25963">
    <property type="entry name" value="Beta-barrel_AAEA"/>
    <property type="match status" value="1"/>
</dbReference>
<dbReference type="GO" id="GO:0055085">
    <property type="term" value="P:transmembrane transport"/>
    <property type="evidence" value="ECO:0007669"/>
    <property type="project" value="InterPro"/>
</dbReference>
<dbReference type="OrthoDB" id="9811754at2"/>
<dbReference type="Gene3D" id="2.40.30.170">
    <property type="match status" value="1"/>
</dbReference>
<keyword evidence="4" id="KW-0812">Transmembrane</keyword>
<feature type="compositionally biased region" description="Polar residues" evidence="3">
    <location>
        <begin position="339"/>
        <end position="349"/>
    </location>
</feature>
<feature type="coiled-coil region" evidence="2">
    <location>
        <begin position="78"/>
        <end position="112"/>
    </location>
</feature>
<evidence type="ECO:0000313" key="8">
    <source>
        <dbReference type="Proteomes" id="UP000267077"/>
    </source>
</evidence>
<keyword evidence="4" id="KW-0472">Membrane</keyword>
<evidence type="ECO:0000256" key="4">
    <source>
        <dbReference type="SAM" id="Phobius"/>
    </source>
</evidence>
<proteinExistence type="inferred from homology"/>
<evidence type="ECO:0000259" key="6">
    <source>
        <dbReference type="Pfam" id="PF25963"/>
    </source>
</evidence>
<comment type="caution">
    <text evidence="7">The sequence shown here is derived from an EMBL/GenBank/DDBJ whole genome shotgun (WGS) entry which is preliminary data.</text>
</comment>
<sequence length="349" mass="37729">MKTAQYIRVALTAFVLLLAVLIGWALWRHYFFSPWTRDGRIRAYIVRIAPDVPGLVTQVNVVDNQTVKRGDVLFVIDQARYQDALDQAKANLAAAQAKLRAAGADIDAAKASTEQSRANLDMYAEQSKRRQALSDVVSTEDRANAAATADAARAAVNKAQAGQEQAAAGQQQALAAVRQAEVELATAQLNFDRTQVRASVDGYVTNLLVRVGDYASAGVPRLALIDRHSYWIDGYFEETKMPHIRVGDPVDIRLMSGGTHLNGTVEGIARGITDSADPLGADLLANVNPTFNWVRLAQRVPVRIHIDTDHMPAGTVLVAGMTATLIVHPDEHKERGDASQATADASGND</sequence>
<name>A0A3S0QYF8_9GAMM</name>
<dbReference type="InterPro" id="IPR058634">
    <property type="entry name" value="AaeA-lik-b-barrel"/>
</dbReference>
<feature type="domain" description="p-hydroxybenzoic acid efflux pump subunit AaeA-like beta-barrel" evidence="6">
    <location>
        <begin position="229"/>
        <end position="328"/>
    </location>
</feature>
<comment type="similarity">
    <text evidence="1">Belongs to the membrane fusion protein (MFP) (TC 8.A.1) family.</text>
</comment>
<organism evidence="7 8">
    <name type="scientific">Dyella dinghuensis</name>
    <dbReference type="NCBI Taxonomy" id="1920169"/>
    <lineage>
        <taxon>Bacteria</taxon>
        <taxon>Pseudomonadati</taxon>
        <taxon>Pseudomonadota</taxon>
        <taxon>Gammaproteobacteria</taxon>
        <taxon>Lysobacterales</taxon>
        <taxon>Rhodanobacteraceae</taxon>
        <taxon>Dyella</taxon>
    </lineage>
</organism>
<evidence type="ECO:0000256" key="1">
    <source>
        <dbReference type="ARBA" id="ARBA00009477"/>
    </source>
</evidence>
<keyword evidence="4" id="KW-1133">Transmembrane helix</keyword>
<feature type="region of interest" description="Disordered" evidence="3">
    <location>
        <begin position="330"/>
        <end position="349"/>
    </location>
</feature>
<evidence type="ECO:0000256" key="3">
    <source>
        <dbReference type="SAM" id="MobiDB-lite"/>
    </source>
</evidence>
<dbReference type="PANTHER" id="PTHR30367">
    <property type="entry name" value="P-HYDROXYBENZOIC ACID EFFLUX PUMP SUBUNIT AAEA-RELATED"/>
    <property type="match status" value="1"/>
</dbReference>
<dbReference type="EMBL" id="RYZR01000003">
    <property type="protein sequence ID" value="RUL65912.1"/>
    <property type="molecule type" value="Genomic_DNA"/>
</dbReference>
<dbReference type="Gene3D" id="1.10.287.470">
    <property type="entry name" value="Helix hairpin bin"/>
    <property type="match status" value="1"/>
</dbReference>
<evidence type="ECO:0000256" key="2">
    <source>
        <dbReference type="SAM" id="Coils"/>
    </source>
</evidence>
<dbReference type="InterPro" id="IPR050393">
    <property type="entry name" value="MFP_Efflux_Pump"/>
</dbReference>
<feature type="domain" description="Multidrug resistance protein MdtA-like barrel-sandwich hybrid" evidence="5">
    <location>
        <begin position="45"/>
        <end position="222"/>
    </location>
</feature>
<evidence type="ECO:0000313" key="7">
    <source>
        <dbReference type="EMBL" id="RUL65912.1"/>
    </source>
</evidence>
<dbReference type="Pfam" id="PF25917">
    <property type="entry name" value="BSH_RND"/>
    <property type="match status" value="1"/>
</dbReference>
<dbReference type="Gene3D" id="2.40.50.100">
    <property type="match status" value="1"/>
</dbReference>
<keyword evidence="2" id="KW-0175">Coiled coil</keyword>
<accession>A0A3S0QYF8</accession>
<dbReference type="Proteomes" id="UP000267077">
    <property type="component" value="Unassembled WGS sequence"/>
</dbReference>
<reference evidence="7 8" key="1">
    <citation type="submission" date="2018-12" db="EMBL/GenBank/DDBJ databases">
        <title>Dyella dinghuensis sp. nov. DHOA06 and Dyella choica sp. nov. 4M-K27, isolated from forest soil.</title>
        <authorList>
            <person name="Qiu L.-H."/>
            <person name="Gao Z.-H."/>
        </authorList>
    </citation>
    <scope>NUCLEOTIDE SEQUENCE [LARGE SCALE GENOMIC DNA]</scope>
    <source>
        <strain evidence="7 8">DHOA06</strain>
    </source>
</reference>
<keyword evidence="8" id="KW-1185">Reference proteome</keyword>
<dbReference type="RefSeq" id="WP_126672543.1">
    <property type="nucleotide sequence ID" value="NZ_RYZR01000003.1"/>
</dbReference>
<gene>
    <name evidence="7" type="ORF">EKH79_04200</name>
</gene>
<dbReference type="SUPFAM" id="SSF111369">
    <property type="entry name" value="HlyD-like secretion proteins"/>
    <property type="match status" value="2"/>
</dbReference>
<dbReference type="PANTHER" id="PTHR30367:SF12">
    <property type="entry name" value="P-HYDROXYBENZOIC ACID EFFLUX PUMP SUBUNIT AAEA"/>
    <property type="match status" value="1"/>
</dbReference>
<dbReference type="AlphaFoldDB" id="A0A3S0QYF8"/>
<evidence type="ECO:0000259" key="5">
    <source>
        <dbReference type="Pfam" id="PF25917"/>
    </source>
</evidence>
<protein>
    <submittedName>
        <fullName evidence="7">HlyD family secretion protein</fullName>
    </submittedName>
</protein>
<feature type="transmembrane region" description="Helical" evidence="4">
    <location>
        <begin position="6"/>
        <end position="27"/>
    </location>
</feature>